<keyword evidence="1" id="KW-0614">Plasmid</keyword>
<reference evidence="1" key="1">
    <citation type="submission" date="2018-12" db="EMBL/GenBank/DDBJ databases">
        <title>Three Rhizobium rhizogenes strains isolated from the same crown gall tumor carry diverse plasmids.</title>
        <authorList>
            <person name="Pulawska J."/>
            <person name="Kuzmanovic N."/>
        </authorList>
    </citation>
    <scope>NUCLEOTIDE SEQUENCE</scope>
    <source>
        <strain evidence="1">C5.7</strain>
        <plasmid evidence="1">pC5.7b</plasmid>
    </source>
</reference>
<organism evidence="1">
    <name type="scientific">Rhizobium rhizogenes</name>
    <name type="common">Agrobacterium rhizogenes</name>
    <dbReference type="NCBI Taxonomy" id="359"/>
    <lineage>
        <taxon>Bacteria</taxon>
        <taxon>Pseudomonadati</taxon>
        <taxon>Pseudomonadota</taxon>
        <taxon>Alphaproteobacteria</taxon>
        <taxon>Hyphomicrobiales</taxon>
        <taxon>Rhizobiaceae</taxon>
        <taxon>Rhizobium/Agrobacterium group</taxon>
        <taxon>Rhizobium</taxon>
    </lineage>
</organism>
<proteinExistence type="predicted"/>
<protein>
    <submittedName>
        <fullName evidence="1">Uncharacterized protein</fullName>
    </submittedName>
</protein>
<geneLocation type="plasmid" evidence="1">
    <name>pC5.7b</name>
</geneLocation>
<name>A0A7S5DSM6_RHIRH</name>
<accession>A0A7S5DSM6</accession>
<gene>
    <name evidence="1" type="ORF">pC5.7b_440</name>
</gene>
<sequence>MDNPLLAHADRDRAIQFANSRVSRIVNTSICKTVLDDRFKVRTDKR</sequence>
<dbReference type="AlphaFoldDB" id="A0A7S5DSM6"/>
<evidence type="ECO:0000313" key="1">
    <source>
        <dbReference type="EMBL" id="QCL09307.1"/>
    </source>
</evidence>
<dbReference type="EMBL" id="MK318968">
    <property type="protein sequence ID" value="QCL09307.1"/>
    <property type="molecule type" value="Genomic_DNA"/>
</dbReference>